<feature type="region of interest" description="Disordered" evidence="1">
    <location>
        <begin position="1"/>
        <end position="53"/>
    </location>
</feature>
<dbReference type="InterPro" id="IPR046357">
    <property type="entry name" value="PPIase_dom_sf"/>
</dbReference>
<proteinExistence type="predicted"/>
<feature type="region of interest" description="Disordered" evidence="1">
    <location>
        <begin position="382"/>
        <end position="408"/>
    </location>
</feature>
<evidence type="ECO:0000313" key="3">
    <source>
        <dbReference type="EMBL" id="SPT52399.1"/>
    </source>
</evidence>
<gene>
    <name evidence="3" type="ORF">NCTC11535_00047</name>
</gene>
<evidence type="ECO:0000313" key="4">
    <source>
        <dbReference type="Proteomes" id="UP000250006"/>
    </source>
</evidence>
<keyword evidence="2" id="KW-1133">Transmembrane helix</keyword>
<comment type="caution">
    <text evidence="3">The sequence shown here is derived from an EMBL/GenBank/DDBJ whole genome shotgun (WGS) entry which is preliminary data.</text>
</comment>
<dbReference type="Gene3D" id="3.10.50.40">
    <property type="match status" value="1"/>
</dbReference>
<name>A0ABY1VJW4_9ACTO</name>
<sequence length="408" mass="42773">MSTQAPEPRSRRAASTETRRSRRENLNQTRSGRRVAPAETRRSRRLQQNEQAAAVGAHKVIGATLGRKRPATWIIAVMAVALVAVMVALPLLTSRRTSPVVEVSPTPTPTLMAKEVASPLPGDAPLNQLLEVAGRIGAPPVVKLNGPIIPVQETLSDVVNRGTGRAVNGGEPVMLSVSTYSGADGTNTTGNTAGRRLFLGPLTADTVGGDLSWRIVGLTEGTRLVLRSPVTQPDGKAIVEITVIDIMELRSHGTPQPTPAGMPSFTMGSDGKVTLGTAGLPEPTAVRAELLIEGEGEQIKDGDTLVARYTMVNWKTGQAITDCYGDTMVPCGVVMKELITAAADHLRDVRVGSRVLMALPAAQARGDVSVALAIDVLSVDNPDSKTAEPTTAPTDQIVVVTPSAPAAP</sequence>
<keyword evidence="4" id="KW-1185">Reference proteome</keyword>
<accession>A0ABY1VJW4</accession>
<evidence type="ECO:0008006" key="5">
    <source>
        <dbReference type="Google" id="ProtNLM"/>
    </source>
</evidence>
<organism evidence="3 4">
    <name type="scientific">Actinomyces bovis</name>
    <dbReference type="NCBI Taxonomy" id="1658"/>
    <lineage>
        <taxon>Bacteria</taxon>
        <taxon>Bacillati</taxon>
        <taxon>Actinomycetota</taxon>
        <taxon>Actinomycetes</taxon>
        <taxon>Actinomycetales</taxon>
        <taxon>Actinomycetaceae</taxon>
        <taxon>Actinomyces</taxon>
    </lineage>
</organism>
<reference evidence="3 4" key="1">
    <citation type="submission" date="2018-06" db="EMBL/GenBank/DDBJ databases">
        <authorList>
            <consortium name="Pathogen Informatics"/>
            <person name="Doyle S."/>
        </authorList>
    </citation>
    <scope>NUCLEOTIDE SEQUENCE [LARGE SCALE GENOMIC DNA]</scope>
    <source>
        <strain evidence="3 4">NCTC11535</strain>
    </source>
</reference>
<keyword evidence="2" id="KW-0812">Transmembrane</keyword>
<evidence type="ECO:0000256" key="1">
    <source>
        <dbReference type="SAM" id="MobiDB-lite"/>
    </source>
</evidence>
<dbReference type="Proteomes" id="UP000250006">
    <property type="component" value="Unassembled WGS sequence"/>
</dbReference>
<dbReference type="EMBL" id="UAPQ01000001">
    <property type="protein sequence ID" value="SPT52399.1"/>
    <property type="molecule type" value="Genomic_DNA"/>
</dbReference>
<feature type="transmembrane region" description="Helical" evidence="2">
    <location>
        <begin position="71"/>
        <end position="92"/>
    </location>
</feature>
<protein>
    <recommendedName>
        <fullName evidence="5">Peptidylprolyl isomerase</fullName>
    </recommendedName>
</protein>
<evidence type="ECO:0000256" key="2">
    <source>
        <dbReference type="SAM" id="Phobius"/>
    </source>
</evidence>
<keyword evidence="2" id="KW-0472">Membrane</keyword>
<dbReference type="RefSeq" id="WP_111835414.1">
    <property type="nucleotide sequence ID" value="NZ_UAPQ01000001.1"/>
</dbReference>